<sequence length="323" mass="35677">MTTSIHITTTVTDGELAYFRRDAERLQVLLARCRTCDVRLEEEAGIAEIVLFVGSMHRGLQDVRASCIFRKDPSKCFIVHGGDDPLPTVPGIYASVPSRWYDPLQHRAGFYLRTALHDPTDCFADIAPEYLFSFVGAGANHPVREQILALQGAGGLFIDSARDPVPPCEAKARFVESLRASLFVLCPRGGGTSSFRIFETMMAGRVPVIISDDWVEPKGPNWGQFALRVREREVAAIPKMLEEAAGLGLDMGRRARQAWEVWFSPQTAGATLFSWVMELKAGMDDKGRQPVAPGLAALAAADSMRMAFGRVLRGRWHQGRLES</sequence>
<dbReference type="InterPro" id="IPR040911">
    <property type="entry name" value="Exostosin_GT47"/>
</dbReference>
<protein>
    <recommendedName>
        <fullName evidence="1">Exostosin GT47 domain-containing protein</fullName>
    </recommendedName>
</protein>
<evidence type="ECO:0000313" key="3">
    <source>
        <dbReference type="Proteomes" id="UP001138802"/>
    </source>
</evidence>
<dbReference type="Proteomes" id="UP001138802">
    <property type="component" value="Unassembled WGS sequence"/>
</dbReference>
<dbReference type="RefSeq" id="WP_200387885.1">
    <property type="nucleotide sequence ID" value="NZ_NRSD01000009.1"/>
</dbReference>
<dbReference type="EMBL" id="NRSD01000009">
    <property type="protein sequence ID" value="MBK1645078.1"/>
    <property type="molecule type" value="Genomic_DNA"/>
</dbReference>
<proteinExistence type="predicted"/>
<evidence type="ECO:0000313" key="2">
    <source>
        <dbReference type="EMBL" id="MBK1645078.1"/>
    </source>
</evidence>
<dbReference type="AlphaFoldDB" id="A0A9X1B998"/>
<reference evidence="2 3" key="1">
    <citation type="journal article" date="2020" name="Microorganisms">
        <title>Osmotic Adaptation and Compatible Solute Biosynthesis of Phototrophic Bacteria as Revealed from Genome Analyses.</title>
        <authorList>
            <person name="Imhoff J.F."/>
            <person name="Rahn T."/>
            <person name="Kunzel S."/>
            <person name="Keller A."/>
            <person name="Neulinger S.C."/>
        </authorList>
    </citation>
    <scope>NUCLEOTIDE SEQUENCE [LARGE SCALE GENOMIC DNA]</scope>
    <source>
        <strain evidence="2 3">DSM 21303</strain>
    </source>
</reference>
<accession>A0A9X1B998</accession>
<gene>
    <name evidence="2" type="ORF">CKO25_10520</name>
</gene>
<comment type="caution">
    <text evidence="2">The sequence shown here is derived from an EMBL/GenBank/DDBJ whole genome shotgun (WGS) entry which is preliminary data.</text>
</comment>
<dbReference type="PANTHER" id="PTHR11062">
    <property type="entry name" value="EXOSTOSIN HEPARAN SULFATE GLYCOSYLTRANSFERASE -RELATED"/>
    <property type="match status" value="1"/>
</dbReference>
<dbReference type="Pfam" id="PF03016">
    <property type="entry name" value="Exostosin_GT47"/>
    <property type="match status" value="1"/>
</dbReference>
<dbReference type="GO" id="GO:0016757">
    <property type="term" value="F:glycosyltransferase activity"/>
    <property type="evidence" value="ECO:0007669"/>
    <property type="project" value="InterPro"/>
</dbReference>
<keyword evidence="3" id="KW-1185">Reference proteome</keyword>
<organism evidence="2 3">
    <name type="scientific">Thiocapsa imhoffii</name>
    <dbReference type="NCBI Taxonomy" id="382777"/>
    <lineage>
        <taxon>Bacteria</taxon>
        <taxon>Pseudomonadati</taxon>
        <taxon>Pseudomonadota</taxon>
        <taxon>Gammaproteobacteria</taxon>
        <taxon>Chromatiales</taxon>
        <taxon>Chromatiaceae</taxon>
        <taxon>Thiocapsa</taxon>
    </lineage>
</organism>
<feature type="domain" description="Exostosin GT47" evidence="1">
    <location>
        <begin position="129"/>
        <end position="242"/>
    </location>
</feature>
<name>A0A9X1B998_9GAMM</name>
<dbReference type="InterPro" id="IPR004263">
    <property type="entry name" value="Exostosin"/>
</dbReference>
<evidence type="ECO:0000259" key="1">
    <source>
        <dbReference type="Pfam" id="PF03016"/>
    </source>
</evidence>